<evidence type="ECO:0000313" key="3">
    <source>
        <dbReference type="Proteomes" id="UP000283509"/>
    </source>
</evidence>
<evidence type="ECO:0000313" key="2">
    <source>
        <dbReference type="EMBL" id="ROT85816.1"/>
    </source>
</evidence>
<name>A0A423UAR7_PENVA</name>
<dbReference type="AlphaFoldDB" id="A0A423UAR7"/>
<feature type="region of interest" description="Disordered" evidence="1">
    <location>
        <begin position="51"/>
        <end position="112"/>
    </location>
</feature>
<organism evidence="2 3">
    <name type="scientific">Penaeus vannamei</name>
    <name type="common">Whiteleg shrimp</name>
    <name type="synonym">Litopenaeus vannamei</name>
    <dbReference type="NCBI Taxonomy" id="6689"/>
    <lineage>
        <taxon>Eukaryota</taxon>
        <taxon>Metazoa</taxon>
        <taxon>Ecdysozoa</taxon>
        <taxon>Arthropoda</taxon>
        <taxon>Crustacea</taxon>
        <taxon>Multicrustacea</taxon>
        <taxon>Malacostraca</taxon>
        <taxon>Eumalacostraca</taxon>
        <taxon>Eucarida</taxon>
        <taxon>Decapoda</taxon>
        <taxon>Dendrobranchiata</taxon>
        <taxon>Penaeoidea</taxon>
        <taxon>Penaeidae</taxon>
        <taxon>Penaeus</taxon>
    </lineage>
</organism>
<accession>A0A423UAR7</accession>
<sequence>MKRETCACRKPSKLRERVGTKEVLDKGSEEGVFLLLNSALCSSDRLAHEISSATTRSKAVPRPRKSQAVPRAKQDSPRAAQRRCHRSQGASASLRREPLLSAPRPLRLRPDHRRAGEIHDGCVHGGGASRPAHNLPLPSLAPIASFAHHTPTPIHIQDHHHTSPRTPTPTRPTTRTRTARSTSRCRSPRAPTSPCPWPRRGRPCRSRSPHTPRRTPQPTLRRPTSRSRMCRPPPRRPRPTRAWGRRPNPRAGAATRPATCEHSQGANPSISARRRRRRPPRASGSRSSPLPHFLLASSSIPLSLIFTSYSHSPHPPSPLLRFLLASFSPPFLLLIPSSPPSHPFSHPLHLLLASFLIPSHLLFTLSSPPPHPAFAVSMTHTLMHAQRD</sequence>
<feature type="region of interest" description="Disordered" evidence="1">
    <location>
        <begin position="117"/>
        <end position="136"/>
    </location>
</feature>
<comment type="caution">
    <text evidence="2">The sequence shown here is derived from an EMBL/GenBank/DDBJ whole genome shotgun (WGS) entry which is preliminary data.</text>
</comment>
<feature type="region of interest" description="Disordered" evidence="1">
    <location>
        <begin position="153"/>
        <end position="290"/>
    </location>
</feature>
<dbReference type="EMBL" id="QCYY01000177">
    <property type="protein sequence ID" value="ROT85816.1"/>
    <property type="molecule type" value="Genomic_DNA"/>
</dbReference>
<reference evidence="2 3" key="1">
    <citation type="submission" date="2018-04" db="EMBL/GenBank/DDBJ databases">
        <authorList>
            <person name="Zhang X."/>
            <person name="Yuan J."/>
            <person name="Li F."/>
            <person name="Xiang J."/>
        </authorList>
    </citation>
    <scope>NUCLEOTIDE SEQUENCE [LARGE SCALE GENOMIC DNA]</scope>
    <source>
        <tissue evidence="2">Muscle</tissue>
    </source>
</reference>
<reference evidence="2 3" key="2">
    <citation type="submission" date="2019-01" db="EMBL/GenBank/DDBJ databases">
        <title>The decoding of complex shrimp genome reveals the adaptation for benthos swimmer, frequently molting mechanism and breeding impact on genome.</title>
        <authorList>
            <person name="Sun Y."/>
            <person name="Gao Y."/>
            <person name="Yu Y."/>
        </authorList>
    </citation>
    <scope>NUCLEOTIDE SEQUENCE [LARGE SCALE GENOMIC DNA]</scope>
    <source>
        <tissue evidence="2">Muscle</tissue>
    </source>
</reference>
<evidence type="ECO:0000256" key="1">
    <source>
        <dbReference type="SAM" id="MobiDB-lite"/>
    </source>
</evidence>
<feature type="compositionally biased region" description="Basic residues" evidence="1">
    <location>
        <begin position="199"/>
        <end position="213"/>
    </location>
</feature>
<gene>
    <name evidence="2" type="ORF">C7M84_005969</name>
</gene>
<feature type="compositionally biased region" description="Low complexity" evidence="1">
    <location>
        <begin position="171"/>
        <end position="190"/>
    </location>
</feature>
<proteinExistence type="predicted"/>
<protein>
    <submittedName>
        <fullName evidence="2">Uncharacterized protein</fullName>
    </submittedName>
</protein>
<feature type="compositionally biased region" description="Basic residues" evidence="1">
    <location>
        <begin position="223"/>
        <end position="248"/>
    </location>
</feature>
<dbReference type="Proteomes" id="UP000283509">
    <property type="component" value="Unassembled WGS sequence"/>
</dbReference>
<keyword evidence="3" id="KW-1185">Reference proteome</keyword>
<feature type="compositionally biased region" description="Low complexity" evidence="1">
    <location>
        <begin position="281"/>
        <end position="290"/>
    </location>
</feature>